<reference evidence="1 2" key="1">
    <citation type="journal article" date="2021" name="Plant Biotechnol. J.">
        <title>Multi-omics assisted identification of the key and species-specific regulatory components of drought-tolerant mechanisms in Gossypium stocksii.</title>
        <authorList>
            <person name="Yu D."/>
            <person name="Ke L."/>
            <person name="Zhang D."/>
            <person name="Wu Y."/>
            <person name="Sun Y."/>
            <person name="Mei J."/>
            <person name="Sun J."/>
            <person name="Sun Y."/>
        </authorList>
    </citation>
    <scope>NUCLEOTIDE SEQUENCE [LARGE SCALE GENOMIC DNA]</scope>
    <source>
        <strain evidence="2">cv. E1</strain>
        <tissue evidence="1">Leaf</tissue>
    </source>
</reference>
<evidence type="ECO:0000313" key="1">
    <source>
        <dbReference type="EMBL" id="KAH1048137.1"/>
    </source>
</evidence>
<gene>
    <name evidence="1" type="ORF">J1N35_038921</name>
</gene>
<protein>
    <submittedName>
        <fullName evidence="1">Uncharacterized protein</fullName>
    </submittedName>
</protein>
<keyword evidence="2" id="KW-1185">Reference proteome</keyword>
<dbReference type="EMBL" id="JAIQCV010000011">
    <property type="protein sequence ID" value="KAH1048137.1"/>
    <property type="molecule type" value="Genomic_DNA"/>
</dbReference>
<dbReference type="Proteomes" id="UP000828251">
    <property type="component" value="Unassembled WGS sequence"/>
</dbReference>
<name>A0A9D3ZN98_9ROSI</name>
<evidence type="ECO:0000313" key="2">
    <source>
        <dbReference type="Proteomes" id="UP000828251"/>
    </source>
</evidence>
<sequence>SCYFEGNTTFSMLTEFHGVVEEKGNGVGRLTSELKELQTCISSLLCPFYIWGYAKAAKDL</sequence>
<organism evidence="1 2">
    <name type="scientific">Gossypium stocksii</name>
    <dbReference type="NCBI Taxonomy" id="47602"/>
    <lineage>
        <taxon>Eukaryota</taxon>
        <taxon>Viridiplantae</taxon>
        <taxon>Streptophyta</taxon>
        <taxon>Embryophyta</taxon>
        <taxon>Tracheophyta</taxon>
        <taxon>Spermatophyta</taxon>
        <taxon>Magnoliopsida</taxon>
        <taxon>eudicotyledons</taxon>
        <taxon>Gunneridae</taxon>
        <taxon>Pentapetalae</taxon>
        <taxon>rosids</taxon>
        <taxon>malvids</taxon>
        <taxon>Malvales</taxon>
        <taxon>Malvaceae</taxon>
        <taxon>Malvoideae</taxon>
        <taxon>Gossypium</taxon>
    </lineage>
</organism>
<dbReference type="AlphaFoldDB" id="A0A9D3ZN98"/>
<proteinExistence type="predicted"/>
<comment type="caution">
    <text evidence="1">The sequence shown here is derived from an EMBL/GenBank/DDBJ whole genome shotgun (WGS) entry which is preliminary data.</text>
</comment>
<accession>A0A9D3ZN98</accession>
<feature type="non-terminal residue" evidence="1">
    <location>
        <position position="1"/>
    </location>
</feature>